<evidence type="ECO:0000256" key="5">
    <source>
        <dbReference type="ARBA" id="ARBA00022777"/>
    </source>
</evidence>
<evidence type="ECO:0000313" key="9">
    <source>
        <dbReference type="EMBL" id="MFC0518224.1"/>
    </source>
</evidence>
<dbReference type="SMART" id="SM00086">
    <property type="entry name" value="PAC"/>
    <property type="match status" value="3"/>
</dbReference>
<feature type="coiled-coil region" evidence="6">
    <location>
        <begin position="184"/>
        <end position="218"/>
    </location>
</feature>
<dbReference type="InterPro" id="IPR001610">
    <property type="entry name" value="PAC"/>
</dbReference>
<keyword evidence="10" id="KW-1185">Reference proteome</keyword>
<dbReference type="SUPFAM" id="SSF55785">
    <property type="entry name" value="PYP-like sensor domain (PAS domain)"/>
    <property type="match status" value="4"/>
</dbReference>
<dbReference type="InterPro" id="IPR013655">
    <property type="entry name" value="PAS_fold_3"/>
</dbReference>
<dbReference type="InterPro" id="IPR013767">
    <property type="entry name" value="PAS_fold"/>
</dbReference>
<dbReference type="InterPro" id="IPR013656">
    <property type="entry name" value="PAS_4"/>
</dbReference>
<keyword evidence="4" id="KW-0808">Transferase</keyword>
<keyword evidence="7" id="KW-0812">Transmembrane</keyword>
<keyword evidence="7" id="KW-1133">Transmembrane helix</keyword>
<dbReference type="PANTHER" id="PTHR43304">
    <property type="entry name" value="PHYTOCHROME-LIKE PROTEIN CPH1"/>
    <property type="match status" value="1"/>
</dbReference>
<accession>A0ABV6LFL1</accession>
<protein>
    <recommendedName>
        <fullName evidence="2">histidine kinase</fullName>
        <ecNumber evidence="2">2.7.13.3</ecNumber>
    </recommendedName>
</protein>
<dbReference type="SMART" id="SM00091">
    <property type="entry name" value="PAS"/>
    <property type="match status" value="3"/>
</dbReference>
<evidence type="ECO:0000256" key="1">
    <source>
        <dbReference type="ARBA" id="ARBA00000085"/>
    </source>
</evidence>
<dbReference type="InterPro" id="IPR035965">
    <property type="entry name" value="PAS-like_dom_sf"/>
</dbReference>
<dbReference type="RefSeq" id="WP_377025951.1">
    <property type="nucleotide sequence ID" value="NZ_JBHLTS010000078.1"/>
</dbReference>
<evidence type="ECO:0000256" key="6">
    <source>
        <dbReference type="SAM" id="Coils"/>
    </source>
</evidence>
<dbReference type="PANTHER" id="PTHR43304:SF1">
    <property type="entry name" value="PAC DOMAIN-CONTAINING PROTEIN"/>
    <property type="match status" value="1"/>
</dbReference>
<comment type="caution">
    <text evidence="9">The sequence shown here is derived from an EMBL/GenBank/DDBJ whole genome shotgun (WGS) entry which is preliminary data.</text>
</comment>
<dbReference type="Gene3D" id="3.30.450.20">
    <property type="entry name" value="PAS domain"/>
    <property type="match status" value="4"/>
</dbReference>
<dbReference type="Pfam" id="PF08448">
    <property type="entry name" value="PAS_4"/>
    <property type="match status" value="1"/>
</dbReference>
<dbReference type="Pfam" id="PF08447">
    <property type="entry name" value="PAS_3"/>
    <property type="match status" value="2"/>
</dbReference>
<gene>
    <name evidence="9" type="ORF">ACFFGT_28675</name>
</gene>
<proteinExistence type="predicted"/>
<name>A0ABV6LFL1_9SPHI</name>
<dbReference type="InterPro" id="IPR036097">
    <property type="entry name" value="HisK_dim/P_sf"/>
</dbReference>
<evidence type="ECO:0000313" key="10">
    <source>
        <dbReference type="Proteomes" id="UP001589828"/>
    </source>
</evidence>
<keyword evidence="5" id="KW-0418">Kinase</keyword>
<dbReference type="PROSITE" id="PS50112">
    <property type="entry name" value="PAS"/>
    <property type="match status" value="2"/>
</dbReference>
<dbReference type="EC" id="2.7.13.3" evidence="2"/>
<dbReference type="CDD" id="cd00130">
    <property type="entry name" value="PAS"/>
    <property type="match status" value="1"/>
</dbReference>
<evidence type="ECO:0000256" key="7">
    <source>
        <dbReference type="SAM" id="Phobius"/>
    </source>
</evidence>
<keyword evidence="6" id="KW-0175">Coiled coil</keyword>
<dbReference type="Proteomes" id="UP001589828">
    <property type="component" value="Unassembled WGS sequence"/>
</dbReference>
<dbReference type="EMBL" id="JBHLTS010000078">
    <property type="protein sequence ID" value="MFC0518224.1"/>
    <property type="molecule type" value="Genomic_DNA"/>
</dbReference>
<feature type="domain" description="PAS" evidence="8">
    <location>
        <begin position="78"/>
        <end position="148"/>
    </location>
</feature>
<keyword evidence="7" id="KW-0472">Membrane</keyword>
<keyword evidence="3" id="KW-0597">Phosphoprotein</keyword>
<evidence type="ECO:0000256" key="4">
    <source>
        <dbReference type="ARBA" id="ARBA00022679"/>
    </source>
</evidence>
<comment type="catalytic activity">
    <reaction evidence="1">
        <text>ATP + protein L-histidine = ADP + protein N-phospho-L-histidine.</text>
        <dbReference type="EC" id="2.7.13.3"/>
    </reaction>
</comment>
<reference evidence="9 10" key="1">
    <citation type="submission" date="2024-09" db="EMBL/GenBank/DDBJ databases">
        <authorList>
            <person name="Sun Q."/>
            <person name="Mori K."/>
        </authorList>
    </citation>
    <scope>NUCLEOTIDE SEQUENCE [LARGE SCALE GENOMIC DNA]</scope>
    <source>
        <strain evidence="9 10">NCAIM B.02415</strain>
    </source>
</reference>
<evidence type="ECO:0000256" key="2">
    <source>
        <dbReference type="ARBA" id="ARBA00012438"/>
    </source>
</evidence>
<organism evidence="9 10">
    <name type="scientific">Mucilaginibacter angelicae</name>
    <dbReference type="NCBI Taxonomy" id="869718"/>
    <lineage>
        <taxon>Bacteria</taxon>
        <taxon>Pseudomonadati</taxon>
        <taxon>Bacteroidota</taxon>
        <taxon>Sphingobacteriia</taxon>
        <taxon>Sphingobacteriales</taxon>
        <taxon>Sphingobacteriaceae</taxon>
        <taxon>Mucilaginibacter</taxon>
    </lineage>
</organism>
<feature type="domain" description="PAS" evidence="8">
    <location>
        <begin position="334"/>
        <end position="403"/>
    </location>
</feature>
<dbReference type="SUPFAM" id="SSF47384">
    <property type="entry name" value="Homodimeric domain of signal transducing histidine kinase"/>
    <property type="match status" value="1"/>
</dbReference>
<feature type="transmembrane region" description="Helical" evidence="7">
    <location>
        <begin position="45"/>
        <end position="68"/>
    </location>
</feature>
<dbReference type="NCBIfam" id="TIGR00229">
    <property type="entry name" value="sensory_box"/>
    <property type="match status" value="2"/>
</dbReference>
<evidence type="ECO:0000256" key="3">
    <source>
        <dbReference type="ARBA" id="ARBA00022553"/>
    </source>
</evidence>
<dbReference type="InterPro" id="IPR000014">
    <property type="entry name" value="PAS"/>
</dbReference>
<dbReference type="InterPro" id="IPR052162">
    <property type="entry name" value="Sensor_kinase/Photoreceptor"/>
</dbReference>
<sequence length="648" mass="75381">MSFSFSVKRGAFRISVLYLLSSVLWITFSDQLLFSLTGGLSSAHLLWLGTAKGYAFVILTAWFLFYLISSQHKALEQGELQYRNMYEANPVPMWIYDDAFKIISVNEAAIAHYGYSREEFLSKTILDIRPPEDIERVRTSARNLSSGLHVSGNWRHITKDGKTLHVNIVSHKIKFNGRPGVLVMARDMTDLVSMTRQLEQLNDELTEEKRKLKATQLMTKVAGWEFYPATQNLVWSDELYEITGLSNEDRRPAFDIYKEHIFPEDREDMLLVLDKLIRQGIPMDITHRIRALNGETRFIRQLANIVPGSAPLKLIGSMQDISELKRIEDERNQYQTRLESTLNSMSDAYFVLDHHMTIRRYNQAFAEIVGHRFPRITGEHIFTLFPKNGDVFYKNYQKALEERVVVKAEEYSLILEKWIRLAAYPTEEGVAVYFSDITEDRLKDARLQEAVERYDLVAQASQDVIYDLDILKNRIVYNNSLSKLVETPYEDIQYDLGWWRSLIAPEDLDEVVNSQYKVSNEGKTNWTSEYRINCGPRGYKYVMDQGYFIYNENKQPVRLIGVIKDIDELKRSIFDNKRQNELLRKIAWMASHQIRKPVATLLGLIHLADISVNEKEKNELFPMAEICVREMDAIVYEINERIGNIARE</sequence>
<evidence type="ECO:0000259" key="8">
    <source>
        <dbReference type="PROSITE" id="PS50112"/>
    </source>
</evidence>
<dbReference type="Pfam" id="PF00989">
    <property type="entry name" value="PAS"/>
    <property type="match status" value="1"/>
</dbReference>